<reference evidence="1 2" key="1">
    <citation type="submission" date="2014-07" db="EMBL/GenBank/DDBJ databases">
        <title>Draft Genome Sequence of Gephyronic Acid Producer, Cystobacter violaceus Strain Cb vi76.</title>
        <authorList>
            <person name="Stevens D.C."/>
            <person name="Young J."/>
            <person name="Carmichael R."/>
            <person name="Tan J."/>
            <person name="Taylor R.E."/>
        </authorList>
    </citation>
    <scope>NUCLEOTIDE SEQUENCE [LARGE SCALE GENOMIC DNA]</scope>
    <source>
        <strain evidence="1 2">Cb vi76</strain>
    </source>
</reference>
<dbReference type="Gene3D" id="2.60.40.2370">
    <property type="entry name" value="NigD-like, C-terminal beta sandwich domain"/>
    <property type="match status" value="1"/>
</dbReference>
<dbReference type="PROSITE" id="PS51257">
    <property type="entry name" value="PROKAR_LIPOPROTEIN"/>
    <property type="match status" value="1"/>
</dbReference>
<dbReference type="EMBL" id="JPMI01000403">
    <property type="protein sequence ID" value="KFA87022.1"/>
    <property type="molecule type" value="Genomic_DNA"/>
</dbReference>
<dbReference type="AlphaFoldDB" id="A0A084SEY7"/>
<sequence>MRHLLFIAVMGSGLGLAGCGPAVVVEAEGDSKPPLSIGNAPVDIKSVSLSGDILELSLSYTGGCARHSFWLEWDGIFLTSSPVQVPIVLGHDARGDRCEALPSETRRFDLTPLKEAWRQGHQQTEGSMSIRIQGTPHSVLYTF</sequence>
<name>A0A084SEY7_9BACT</name>
<gene>
    <name evidence="1" type="ORF">Q664_50575</name>
</gene>
<comment type="caution">
    <text evidence="1">The sequence shown here is derived from an EMBL/GenBank/DDBJ whole genome shotgun (WGS) entry which is preliminary data.</text>
</comment>
<organism evidence="1 2">
    <name type="scientific">Archangium violaceum Cb vi76</name>
    <dbReference type="NCBI Taxonomy" id="1406225"/>
    <lineage>
        <taxon>Bacteria</taxon>
        <taxon>Pseudomonadati</taxon>
        <taxon>Myxococcota</taxon>
        <taxon>Myxococcia</taxon>
        <taxon>Myxococcales</taxon>
        <taxon>Cystobacterineae</taxon>
        <taxon>Archangiaceae</taxon>
        <taxon>Archangium</taxon>
    </lineage>
</organism>
<dbReference type="RefSeq" id="WP_043413774.1">
    <property type="nucleotide sequence ID" value="NZ_JPMI01000403.1"/>
</dbReference>
<dbReference type="Proteomes" id="UP000028547">
    <property type="component" value="Unassembled WGS sequence"/>
</dbReference>
<accession>A0A084SEY7</accession>
<evidence type="ECO:0000313" key="2">
    <source>
        <dbReference type="Proteomes" id="UP000028547"/>
    </source>
</evidence>
<evidence type="ECO:0008006" key="3">
    <source>
        <dbReference type="Google" id="ProtNLM"/>
    </source>
</evidence>
<evidence type="ECO:0000313" key="1">
    <source>
        <dbReference type="EMBL" id="KFA87022.1"/>
    </source>
</evidence>
<dbReference type="InterPro" id="IPR038143">
    <property type="entry name" value="NigD-like_C_dom_sf"/>
</dbReference>
<protein>
    <recommendedName>
        <fullName evidence="3">Lipoprotein</fullName>
    </recommendedName>
</protein>
<proteinExistence type="predicted"/>